<evidence type="ECO:0000313" key="4">
    <source>
        <dbReference type="EMBL" id="QJH99811.1"/>
    </source>
</evidence>
<accession>A0A6H1ZHA1</accession>
<protein>
    <recommendedName>
        <fullName evidence="5">Glycosyltransferase</fullName>
    </recommendedName>
</protein>
<dbReference type="EMBL" id="MT142426">
    <property type="protein sequence ID" value="QJA80533.1"/>
    <property type="molecule type" value="Genomic_DNA"/>
</dbReference>
<dbReference type="AlphaFoldDB" id="A0A6H1ZHA1"/>
<name>A0A6H1ZHA1_9ZZZZ</name>
<evidence type="ECO:0000313" key="2">
    <source>
        <dbReference type="EMBL" id="QJA60919.1"/>
    </source>
</evidence>
<sequence length="247" mass="29001">MKAQQFYISEALRFFRLVLEKYGLQCVNEDGYDPSLPCVFYGMYAEEDWVRIISHPTAKVLIWAGRDAYFIPNIERSRSLNCIHIAISAWIEKRLERMGFEPRRINLVTTDIDFWKECPLGDKVYAYAPSGFYKDFLVDELAQEMPFEFIITRKCTDYTKEELRKLYEQCFVGLRLVNWDGCPATVTELGLMGRRCVWNGDTPNALRCTDKESIMRSVLSEANRKQNKGLHKSMMEYLTFDTNWLEI</sequence>
<evidence type="ECO:0000313" key="3">
    <source>
        <dbReference type="EMBL" id="QJA80533.1"/>
    </source>
</evidence>
<gene>
    <name evidence="3" type="ORF">MM415A00701_0002</name>
    <name evidence="2" type="ORF">MM415B01022_0009</name>
    <name evidence="1" type="ORF">TM448A00538_0014</name>
    <name evidence="4" type="ORF">TM448B01693_0002</name>
</gene>
<organism evidence="1">
    <name type="scientific">viral metagenome</name>
    <dbReference type="NCBI Taxonomy" id="1070528"/>
    <lineage>
        <taxon>unclassified sequences</taxon>
        <taxon>metagenomes</taxon>
        <taxon>organismal metagenomes</taxon>
    </lineage>
</organism>
<reference evidence="1" key="1">
    <citation type="submission" date="2020-03" db="EMBL/GenBank/DDBJ databases">
        <title>The deep terrestrial virosphere.</title>
        <authorList>
            <person name="Holmfeldt K."/>
            <person name="Nilsson E."/>
            <person name="Simone D."/>
            <person name="Lopez-Fernandez M."/>
            <person name="Wu X."/>
            <person name="de Brujin I."/>
            <person name="Lundin D."/>
            <person name="Andersson A."/>
            <person name="Bertilsson S."/>
            <person name="Dopson M."/>
        </authorList>
    </citation>
    <scope>NUCLEOTIDE SEQUENCE</scope>
    <source>
        <strain evidence="3">MM415A00701</strain>
        <strain evidence="2">MM415B01022</strain>
        <strain evidence="1">TM448A00538</strain>
        <strain evidence="4">TM448B01693</strain>
    </source>
</reference>
<proteinExistence type="predicted"/>
<dbReference type="EMBL" id="MT144023">
    <property type="protein sequence ID" value="QJA46852.1"/>
    <property type="molecule type" value="Genomic_DNA"/>
</dbReference>
<dbReference type="EMBL" id="MT141425">
    <property type="protein sequence ID" value="QJA60919.1"/>
    <property type="molecule type" value="Genomic_DNA"/>
</dbReference>
<evidence type="ECO:0008006" key="5">
    <source>
        <dbReference type="Google" id="ProtNLM"/>
    </source>
</evidence>
<evidence type="ECO:0000313" key="1">
    <source>
        <dbReference type="EMBL" id="QJA46852.1"/>
    </source>
</evidence>
<dbReference type="EMBL" id="MT144810">
    <property type="protein sequence ID" value="QJH99811.1"/>
    <property type="molecule type" value="Genomic_DNA"/>
</dbReference>